<accession>A0A248ZY19</accession>
<dbReference type="GeneID" id="67367941"/>
<keyword evidence="1 3" id="KW-0378">Hydrolase</keyword>
<protein>
    <recommendedName>
        <fullName evidence="1">mRNA interferase</fullName>
        <ecNumber evidence="1">3.1.-.-</ecNumber>
    </recommendedName>
</protein>
<dbReference type="GO" id="GO:0004521">
    <property type="term" value="F:RNA endonuclease activity"/>
    <property type="evidence" value="ECO:0007669"/>
    <property type="project" value="TreeGrafter"/>
</dbReference>
<dbReference type="Proteomes" id="UP000318394">
    <property type="component" value="Unassembled WGS sequence"/>
</dbReference>
<evidence type="ECO:0000313" key="4">
    <source>
        <dbReference type="EMBL" id="TRB35510.1"/>
    </source>
</evidence>
<dbReference type="Gene3D" id="2.30.30.110">
    <property type="match status" value="1"/>
</dbReference>
<gene>
    <name evidence="3" type="primary">pemK</name>
    <name evidence="5" type="ORF">FEA53_10990</name>
    <name evidence="4" type="ORF">FEB89_10935</name>
    <name evidence="2" type="ORF">NCTC10638_00400</name>
    <name evidence="3" type="ORF">NCTC9380_01929</name>
</gene>
<dbReference type="STRING" id="75985.WC39_01575"/>
<keyword evidence="1" id="KW-0540">Nuclease</keyword>
<dbReference type="AlphaFoldDB" id="A0A248ZY19"/>
<keyword evidence="9" id="KW-1185">Reference proteome</keyword>
<evidence type="ECO:0000313" key="7">
    <source>
        <dbReference type="Proteomes" id="UP000254802"/>
    </source>
</evidence>
<dbReference type="EMBL" id="VAJI01000029">
    <property type="protein sequence ID" value="TRB35510.1"/>
    <property type="molecule type" value="Genomic_DNA"/>
</dbReference>
<evidence type="ECO:0000313" key="8">
    <source>
        <dbReference type="Proteomes" id="UP000315164"/>
    </source>
</evidence>
<dbReference type="EMBL" id="UGPL01000006">
    <property type="protein sequence ID" value="STY66604.1"/>
    <property type="molecule type" value="Genomic_DNA"/>
</dbReference>
<dbReference type="PIRSF" id="PIRSF033490">
    <property type="entry name" value="MazF"/>
    <property type="match status" value="1"/>
</dbReference>
<evidence type="ECO:0000313" key="2">
    <source>
        <dbReference type="EMBL" id="STY59252.1"/>
    </source>
</evidence>
<evidence type="ECO:0000313" key="5">
    <source>
        <dbReference type="EMBL" id="TRB73011.1"/>
    </source>
</evidence>
<dbReference type="GO" id="GO:0016075">
    <property type="term" value="P:rRNA catabolic process"/>
    <property type="evidence" value="ECO:0007669"/>
    <property type="project" value="TreeGrafter"/>
</dbReference>
<dbReference type="OrthoDB" id="9808744at2"/>
<dbReference type="InterPro" id="IPR011067">
    <property type="entry name" value="Plasmid_toxin/cell-grow_inhib"/>
</dbReference>
<reference evidence="8 9" key="2">
    <citation type="journal article" date="2019" name="Vet. Microbiol.">
        <title>Genetic characterization of susceptible and multi-drug resistant Mannheimia haemolytica isolated from high-risk stocker calves prior to and after antimicrobial metaphylaxis.</title>
        <authorList>
            <person name="Snyder E.R."/>
            <person name="Alvarez-Narvaez S."/>
            <person name="Credille B.C."/>
        </authorList>
    </citation>
    <scope>NUCLEOTIDE SEQUENCE [LARGE SCALE GENOMIC DNA]</scope>
    <source>
        <strain evidence="5 8">UGA-R5-128-1</strain>
        <strain evidence="4 9">UGA-R7-163-1</strain>
    </source>
</reference>
<evidence type="ECO:0000313" key="9">
    <source>
        <dbReference type="Proteomes" id="UP000318394"/>
    </source>
</evidence>
<proteinExistence type="inferred from homology"/>
<dbReference type="Proteomes" id="UP000254802">
    <property type="component" value="Unassembled WGS sequence"/>
</dbReference>
<dbReference type="EMBL" id="VAJB01000029">
    <property type="protein sequence ID" value="TRB73011.1"/>
    <property type="molecule type" value="Genomic_DNA"/>
</dbReference>
<dbReference type="EC" id="3.1.-.-" evidence="1"/>
<dbReference type="GO" id="GO:0006402">
    <property type="term" value="P:mRNA catabolic process"/>
    <property type="evidence" value="ECO:0007669"/>
    <property type="project" value="TreeGrafter"/>
</dbReference>
<comment type="similarity">
    <text evidence="1">Belongs to the PemK/MazF family.</text>
</comment>
<dbReference type="Proteomes" id="UP000254031">
    <property type="component" value="Unassembled WGS sequence"/>
</dbReference>
<dbReference type="KEGG" id="mhaq:WC39_01575"/>
<keyword evidence="1" id="KW-0255">Endonuclease</keyword>
<dbReference type="InterPro" id="IPR003477">
    <property type="entry name" value="PemK-like"/>
</dbReference>
<dbReference type="Pfam" id="PF02452">
    <property type="entry name" value="PemK_toxin"/>
    <property type="match status" value="1"/>
</dbReference>
<dbReference type="EMBL" id="UGPN01000002">
    <property type="protein sequence ID" value="STY59252.1"/>
    <property type="molecule type" value="Genomic_DNA"/>
</dbReference>
<dbReference type="RefSeq" id="WP_006248516.1">
    <property type="nucleotide sequence ID" value="NZ_CP011098.1"/>
</dbReference>
<evidence type="ECO:0000256" key="1">
    <source>
        <dbReference type="PIRNR" id="PIRNR033490"/>
    </source>
</evidence>
<reference evidence="6 7" key="1">
    <citation type="submission" date="2018-06" db="EMBL/GenBank/DDBJ databases">
        <authorList>
            <consortium name="Pathogen Informatics"/>
            <person name="Doyle S."/>
        </authorList>
    </citation>
    <scope>NUCLEOTIDE SEQUENCE [LARGE SCALE GENOMIC DNA]</scope>
    <source>
        <strain evidence="2 7">NCTC10638</strain>
        <strain evidence="3 6">NCTC9380</strain>
    </source>
</reference>
<dbReference type="KEGG" id="mhay:VK67_01580"/>
<comment type="function">
    <text evidence="1">Toxic component of a type II toxin-antitoxin (TA) system.</text>
</comment>
<dbReference type="Proteomes" id="UP000315164">
    <property type="component" value="Unassembled WGS sequence"/>
</dbReference>
<organism evidence="3 6">
    <name type="scientific">Mannheimia haemolytica</name>
    <name type="common">Pasteurella haemolytica</name>
    <dbReference type="NCBI Taxonomy" id="75985"/>
    <lineage>
        <taxon>Bacteria</taxon>
        <taxon>Pseudomonadati</taxon>
        <taxon>Pseudomonadota</taxon>
        <taxon>Gammaproteobacteria</taxon>
        <taxon>Pasteurellales</taxon>
        <taxon>Pasteurellaceae</taxon>
        <taxon>Mannheimia</taxon>
    </lineage>
</organism>
<dbReference type="PANTHER" id="PTHR33988">
    <property type="entry name" value="ENDORIBONUCLEASE MAZF-RELATED"/>
    <property type="match status" value="1"/>
</dbReference>
<dbReference type="SUPFAM" id="SSF50118">
    <property type="entry name" value="Cell growth inhibitor/plasmid maintenance toxic component"/>
    <property type="match status" value="1"/>
</dbReference>
<evidence type="ECO:0000313" key="3">
    <source>
        <dbReference type="EMBL" id="STY66604.1"/>
    </source>
</evidence>
<sequence length="110" mass="12008">MKRGDIYWLDLDPTLGHEQSGFRPVVIVSATAFNLASKLPVVVPITNGGAFAERLGFAVSLKDAGLKTTGIIRCDQPRTVDIAQRHGKFIEALPESLLDEIMARVSVIFE</sequence>
<dbReference type="GO" id="GO:0003677">
    <property type="term" value="F:DNA binding"/>
    <property type="evidence" value="ECO:0007669"/>
    <property type="project" value="InterPro"/>
</dbReference>
<name>A0A248ZY19_MANHA</name>
<evidence type="ECO:0000313" key="6">
    <source>
        <dbReference type="Proteomes" id="UP000254031"/>
    </source>
</evidence>
<dbReference type="GO" id="GO:0016787">
    <property type="term" value="F:hydrolase activity"/>
    <property type="evidence" value="ECO:0007669"/>
    <property type="project" value="UniProtKB-KW"/>
</dbReference>